<evidence type="ECO:0000313" key="2">
    <source>
        <dbReference type="Proteomes" id="UP000541610"/>
    </source>
</evidence>
<organism evidence="1 2">
    <name type="scientific">Perkinsus olseni</name>
    <name type="common">Perkinsus atlanticus</name>
    <dbReference type="NCBI Taxonomy" id="32597"/>
    <lineage>
        <taxon>Eukaryota</taxon>
        <taxon>Sar</taxon>
        <taxon>Alveolata</taxon>
        <taxon>Perkinsozoa</taxon>
        <taxon>Perkinsea</taxon>
        <taxon>Perkinsida</taxon>
        <taxon>Perkinsidae</taxon>
        <taxon>Perkinsus</taxon>
    </lineage>
</organism>
<dbReference type="OrthoDB" id="5620at2759"/>
<gene>
    <name evidence="1" type="ORF">FOZ60_011298</name>
</gene>
<sequence>MFLFVRVLFALSRQEFVLQWVEKLFSSMTAAAPEKGRRPCVPAGDDPPYYKKVVPYLPRWPHSHFKVHLTQGMSYMKGNGNEVVFDDRSALPRQTVADQVEGIFRCSQGRYKTGRPRRRGRFRHRGVRRRREDSILSFTRILAVFSQMHRQPERILQFNFRTWMKMKLGKAAFDLRFPREACLADAEILLEIITTSTPPAMTKSRRPRSLPRAQSVPELDIAPVQRLPWRSTVLQSTFRRRTGRPGAWTQLRYDNQVYSLSLAGFLSLFPRTFLLFWPSQDALTELDIDDPFVKARFGNSFRGLSAMSSMSSSPLRVRPRTA</sequence>
<reference evidence="1 2" key="1">
    <citation type="submission" date="2020-04" db="EMBL/GenBank/DDBJ databases">
        <title>Perkinsus olseni comparative genomics.</title>
        <authorList>
            <person name="Bogema D.R."/>
        </authorList>
    </citation>
    <scope>NUCLEOTIDE SEQUENCE [LARGE SCALE GENOMIC DNA]</scope>
    <source>
        <strain evidence="1">00978-12</strain>
    </source>
</reference>
<name>A0A7J6PB08_PEROL</name>
<dbReference type="AlphaFoldDB" id="A0A7J6PB08"/>
<proteinExistence type="predicted"/>
<protein>
    <submittedName>
        <fullName evidence="1">Uncharacterized protein</fullName>
    </submittedName>
</protein>
<evidence type="ECO:0000313" key="1">
    <source>
        <dbReference type="EMBL" id="KAF4693318.1"/>
    </source>
</evidence>
<accession>A0A7J6PB08</accession>
<dbReference type="Proteomes" id="UP000541610">
    <property type="component" value="Unassembled WGS sequence"/>
</dbReference>
<dbReference type="EMBL" id="JABANP010000047">
    <property type="protein sequence ID" value="KAF4693318.1"/>
    <property type="molecule type" value="Genomic_DNA"/>
</dbReference>
<comment type="caution">
    <text evidence="1">The sequence shown here is derived from an EMBL/GenBank/DDBJ whole genome shotgun (WGS) entry which is preliminary data.</text>
</comment>